<evidence type="ECO:0000313" key="3">
    <source>
        <dbReference type="EMBL" id="KAJ1092435.1"/>
    </source>
</evidence>
<evidence type="ECO:0000256" key="1">
    <source>
        <dbReference type="SAM" id="Phobius"/>
    </source>
</evidence>
<comment type="caution">
    <text evidence="3">The sequence shown here is derived from an EMBL/GenBank/DDBJ whole genome shotgun (WGS) entry which is preliminary data.</text>
</comment>
<evidence type="ECO:0000259" key="2">
    <source>
        <dbReference type="Pfam" id="PF00627"/>
    </source>
</evidence>
<keyword evidence="4" id="KW-1185">Reference proteome</keyword>
<name>A0AAV7LXM0_PLEWA</name>
<keyword evidence="1" id="KW-0472">Membrane</keyword>
<dbReference type="SUPFAM" id="SSF46934">
    <property type="entry name" value="UBA-like"/>
    <property type="match status" value="1"/>
</dbReference>
<proteinExistence type="predicted"/>
<feature type="transmembrane region" description="Helical" evidence="1">
    <location>
        <begin position="49"/>
        <end position="76"/>
    </location>
</feature>
<dbReference type="AlphaFoldDB" id="A0AAV7LXM0"/>
<sequence length="347" mass="37938">MFTYPVCPPGTSFLFLDLLIFVVIGWKEERALGTLPYLQRTVLVGTTSAALYLVLALLLFQSPVGVCGYTTIHIGLLAARPFTRRIGVLGRVVALALPSGIILFTSLLFHEPPILLYMCGLLTGLFYSTGALSWLEMTEQTLEQLEYQTLCHTLAGNPFFHFVPSLRREWTLPHTDPLARERLFGPEVSHCPSQGLTSPFLQSSSGVQDPLSSGPDAAYNWMQQPPLQVGEQLHTPVHQVPPWVPPVWHADVPLTVLERSLMEEEMLQAGIAASLQQSELEDPELKLPKSSVSALRLQQLERMGFSTQQAVVALAATGKVEGAVSLLVGGQVGGDAMVTTDARLHFS</sequence>
<feature type="transmembrane region" description="Helical" evidence="1">
    <location>
        <begin position="114"/>
        <end position="135"/>
    </location>
</feature>
<dbReference type="InterPro" id="IPR015940">
    <property type="entry name" value="UBA"/>
</dbReference>
<reference evidence="3" key="1">
    <citation type="journal article" date="2022" name="bioRxiv">
        <title>Sequencing and chromosome-scale assembly of the giantPleurodeles waltlgenome.</title>
        <authorList>
            <person name="Brown T."/>
            <person name="Elewa A."/>
            <person name="Iarovenko S."/>
            <person name="Subramanian E."/>
            <person name="Araus A.J."/>
            <person name="Petzold A."/>
            <person name="Susuki M."/>
            <person name="Suzuki K.-i.T."/>
            <person name="Hayashi T."/>
            <person name="Toyoda A."/>
            <person name="Oliveira C."/>
            <person name="Osipova E."/>
            <person name="Leigh N.D."/>
            <person name="Simon A."/>
            <person name="Yun M.H."/>
        </authorList>
    </citation>
    <scope>NUCLEOTIDE SEQUENCE</scope>
    <source>
        <strain evidence="3">20211129_DDA</strain>
        <tissue evidence="3">Liver</tissue>
    </source>
</reference>
<feature type="transmembrane region" description="Helical" evidence="1">
    <location>
        <begin position="88"/>
        <end position="108"/>
    </location>
</feature>
<accession>A0AAV7LXM0</accession>
<gene>
    <name evidence="3" type="ORF">NDU88_005545</name>
</gene>
<dbReference type="EMBL" id="JANPWB010000015">
    <property type="protein sequence ID" value="KAJ1092435.1"/>
    <property type="molecule type" value="Genomic_DNA"/>
</dbReference>
<dbReference type="Proteomes" id="UP001066276">
    <property type="component" value="Chromosome 11"/>
</dbReference>
<dbReference type="Pfam" id="PF00627">
    <property type="entry name" value="UBA"/>
    <property type="match status" value="1"/>
</dbReference>
<dbReference type="InterPro" id="IPR009060">
    <property type="entry name" value="UBA-like_sf"/>
</dbReference>
<dbReference type="Gene3D" id="1.10.8.10">
    <property type="entry name" value="DNA helicase RuvA subunit, C-terminal domain"/>
    <property type="match status" value="1"/>
</dbReference>
<keyword evidence="1" id="KW-1133">Transmembrane helix</keyword>
<feature type="transmembrane region" description="Helical" evidence="1">
    <location>
        <begin position="7"/>
        <end position="26"/>
    </location>
</feature>
<organism evidence="3 4">
    <name type="scientific">Pleurodeles waltl</name>
    <name type="common">Iberian ribbed newt</name>
    <dbReference type="NCBI Taxonomy" id="8319"/>
    <lineage>
        <taxon>Eukaryota</taxon>
        <taxon>Metazoa</taxon>
        <taxon>Chordata</taxon>
        <taxon>Craniata</taxon>
        <taxon>Vertebrata</taxon>
        <taxon>Euteleostomi</taxon>
        <taxon>Amphibia</taxon>
        <taxon>Batrachia</taxon>
        <taxon>Caudata</taxon>
        <taxon>Salamandroidea</taxon>
        <taxon>Salamandridae</taxon>
        <taxon>Pleurodelinae</taxon>
        <taxon>Pleurodeles</taxon>
    </lineage>
</organism>
<protein>
    <recommendedName>
        <fullName evidence="2">UBA domain-containing protein</fullName>
    </recommendedName>
</protein>
<feature type="domain" description="UBA" evidence="2">
    <location>
        <begin position="295"/>
        <end position="327"/>
    </location>
</feature>
<evidence type="ECO:0000313" key="4">
    <source>
        <dbReference type="Proteomes" id="UP001066276"/>
    </source>
</evidence>
<keyword evidence="1" id="KW-0812">Transmembrane</keyword>